<protein>
    <submittedName>
        <fullName evidence="1">Uncharacterized protein</fullName>
    </submittedName>
</protein>
<dbReference type="EMBL" id="JAHZIJ010000012">
    <property type="protein sequence ID" value="MBW7476298.1"/>
    <property type="molecule type" value="Genomic_DNA"/>
</dbReference>
<dbReference type="Proteomes" id="UP000812277">
    <property type="component" value="Unassembled WGS sequence"/>
</dbReference>
<name>A0ABS7D8N8_9BACL</name>
<evidence type="ECO:0000313" key="2">
    <source>
        <dbReference type="Proteomes" id="UP000812277"/>
    </source>
</evidence>
<organism evidence="1 2">
    <name type="scientific">Paenibacillus oenotherae</name>
    <dbReference type="NCBI Taxonomy" id="1435645"/>
    <lineage>
        <taxon>Bacteria</taxon>
        <taxon>Bacillati</taxon>
        <taxon>Bacillota</taxon>
        <taxon>Bacilli</taxon>
        <taxon>Bacillales</taxon>
        <taxon>Paenibacillaceae</taxon>
        <taxon>Paenibacillus</taxon>
    </lineage>
</organism>
<accession>A0ABS7D8N8</accession>
<reference evidence="1 2" key="1">
    <citation type="submission" date="2021-07" db="EMBL/GenBank/DDBJ databases">
        <title>Paenibacillus radiodurans sp. nov., isolated from the southeastern edge of Tengger Desert.</title>
        <authorList>
            <person name="Zhang G."/>
        </authorList>
    </citation>
    <scope>NUCLEOTIDE SEQUENCE [LARGE SCALE GENOMIC DNA]</scope>
    <source>
        <strain evidence="1 2">DT7-4</strain>
    </source>
</reference>
<evidence type="ECO:0000313" key="1">
    <source>
        <dbReference type="EMBL" id="MBW7476298.1"/>
    </source>
</evidence>
<dbReference type="RefSeq" id="WP_219873543.1">
    <property type="nucleotide sequence ID" value="NZ_JAHZIJ010000012.1"/>
</dbReference>
<proteinExistence type="predicted"/>
<sequence length="236" mass="26358">MNTTIPVLTVANPIDMTWSHVSCTVLSSSKYGLPYDRVKVLHEIGLASPLTQDESFYAPAVGRPIDVRTVYPDGNIVTFVGQRFADLQDELSKYGQAVASGNLDELNRLHELFKSVAMLTPVLFKQGTQVLTFEYELALHPMAEDSTDFELTLLAPMPSFRPVGQSQITVLITLPSPNNVGFGATVIEKNGYAFDPATGQVTGEVPLQLEQDYGLRKVLVWNWQQDPYFRVHYRYN</sequence>
<keyword evidence="2" id="KW-1185">Reference proteome</keyword>
<comment type="caution">
    <text evidence="1">The sequence shown here is derived from an EMBL/GenBank/DDBJ whole genome shotgun (WGS) entry which is preliminary data.</text>
</comment>
<gene>
    <name evidence="1" type="ORF">K0T92_16315</name>
</gene>